<dbReference type="SUPFAM" id="SSF111369">
    <property type="entry name" value="HlyD-like secretion proteins"/>
    <property type="match status" value="1"/>
</dbReference>
<protein>
    <submittedName>
        <fullName evidence="4">HlyD family efflux transporter periplasmic adaptor subunit</fullName>
    </submittedName>
</protein>
<dbReference type="AlphaFoldDB" id="A0A7V2WVH0"/>
<feature type="coiled-coil region" evidence="1">
    <location>
        <begin position="111"/>
        <end position="145"/>
    </location>
</feature>
<dbReference type="PANTHER" id="PTHR30469">
    <property type="entry name" value="MULTIDRUG RESISTANCE PROTEIN MDTA"/>
    <property type="match status" value="1"/>
</dbReference>
<dbReference type="Proteomes" id="UP000885750">
    <property type="component" value="Unassembled WGS sequence"/>
</dbReference>
<gene>
    <name evidence="4" type="ORF">ENJ51_10205</name>
</gene>
<evidence type="ECO:0000256" key="2">
    <source>
        <dbReference type="SAM" id="Phobius"/>
    </source>
</evidence>
<evidence type="ECO:0000256" key="1">
    <source>
        <dbReference type="SAM" id="Coils"/>
    </source>
</evidence>
<dbReference type="InterPro" id="IPR058627">
    <property type="entry name" value="MdtA-like_C"/>
</dbReference>
<name>A0A7V2WVH0_LEUMU</name>
<keyword evidence="1" id="KW-0175">Coiled coil</keyword>
<feature type="domain" description="Multidrug resistance protein MdtA-like C-terminal permuted SH3" evidence="3">
    <location>
        <begin position="368"/>
        <end position="422"/>
    </location>
</feature>
<dbReference type="Gene3D" id="1.10.287.470">
    <property type="entry name" value="Helix hairpin bin"/>
    <property type="match status" value="1"/>
</dbReference>
<dbReference type="Pfam" id="PF25967">
    <property type="entry name" value="RND-MFP_C"/>
    <property type="match status" value="1"/>
</dbReference>
<evidence type="ECO:0000313" key="4">
    <source>
        <dbReference type="EMBL" id="HFC93171.1"/>
    </source>
</evidence>
<reference evidence="4" key="1">
    <citation type="journal article" date="2020" name="mSystems">
        <title>Genome- and Community-Level Interaction Insights into Carbon Utilization and Element Cycling Functions of Hydrothermarchaeota in Hydrothermal Sediment.</title>
        <authorList>
            <person name="Zhou Z."/>
            <person name="Liu Y."/>
            <person name="Xu W."/>
            <person name="Pan J."/>
            <person name="Luo Z.H."/>
            <person name="Li M."/>
        </authorList>
    </citation>
    <scope>NUCLEOTIDE SEQUENCE [LARGE SCALE GENOMIC DNA]</scope>
    <source>
        <strain evidence="4">HyVt-493</strain>
    </source>
</reference>
<keyword evidence="2" id="KW-0812">Transmembrane</keyword>
<comment type="caution">
    <text evidence="4">The sequence shown here is derived from an EMBL/GenBank/DDBJ whole genome shotgun (WGS) entry which is preliminary data.</text>
</comment>
<accession>A0A7V2WVH0</accession>
<dbReference type="GO" id="GO:1990281">
    <property type="term" value="C:efflux pump complex"/>
    <property type="evidence" value="ECO:0007669"/>
    <property type="project" value="TreeGrafter"/>
</dbReference>
<proteinExistence type="predicted"/>
<feature type="transmembrane region" description="Helical" evidence="2">
    <location>
        <begin position="6"/>
        <end position="22"/>
    </location>
</feature>
<dbReference type="GO" id="GO:0015562">
    <property type="term" value="F:efflux transmembrane transporter activity"/>
    <property type="evidence" value="ECO:0007669"/>
    <property type="project" value="TreeGrafter"/>
</dbReference>
<dbReference type="Gene3D" id="2.40.420.20">
    <property type="match status" value="1"/>
</dbReference>
<dbReference type="Gene3D" id="2.40.50.100">
    <property type="match status" value="1"/>
</dbReference>
<keyword evidence="2" id="KW-1133">Transmembrane helix</keyword>
<evidence type="ECO:0000259" key="3">
    <source>
        <dbReference type="Pfam" id="PF25967"/>
    </source>
</evidence>
<sequence length="441" mass="48808">MIKFLLNLIMFLIMIAIGVVAFKNMQGKKKEVVHEEIVMEAKLVDVIRIKKRPFSASVTAYGNVQPTVVFQGKSEVSGKVTYVHPRLKRGANIAAGTVVVRINPVDYKLSLDKNRSDLAASKSQLEQLMQERASTRSSLKLAKANLRLGLQELQRIRTIFNRRLIARSTLDAEEQKVLQLRQKVSDTQGKLNTYTSRIKNAKAKIKRSLQQVEGGKTTLGRTQVKIPFDARISVANLDKGEIINAGSVLFEAINTDAVEINAELSIKQMQRLLSAAQGKSTPLKAANSNQHLKNLALKAQVKLVGGNDQAVWTGRVVRFSESVDPTRHTTAVTVVVDHPDQNTITTGRPPLLKGMYVAVELSAPAYYAIIIPRKAIHSGRAFIVNQEQKLEIRTLEIQSRQGNVAIIRKGLNVGEQLIVNDLVPVIKGMPLKALIKQQDTK</sequence>
<dbReference type="Gene3D" id="2.40.30.170">
    <property type="match status" value="1"/>
</dbReference>
<keyword evidence="2" id="KW-0472">Membrane</keyword>
<organism evidence="4">
    <name type="scientific">Leucothrix mucor</name>
    <dbReference type="NCBI Taxonomy" id="45248"/>
    <lineage>
        <taxon>Bacteria</taxon>
        <taxon>Pseudomonadati</taxon>
        <taxon>Pseudomonadota</taxon>
        <taxon>Gammaproteobacteria</taxon>
        <taxon>Thiotrichales</taxon>
        <taxon>Thiotrichaceae</taxon>
        <taxon>Leucothrix</taxon>
    </lineage>
</organism>
<feature type="coiled-coil region" evidence="1">
    <location>
        <begin position="170"/>
        <end position="211"/>
    </location>
</feature>
<dbReference type="EMBL" id="DRMS01000384">
    <property type="protein sequence ID" value="HFC93171.1"/>
    <property type="molecule type" value="Genomic_DNA"/>
</dbReference>